<gene>
    <name evidence="1" type="ordered locus">Mmc1_3263</name>
</gene>
<dbReference type="Proteomes" id="UP000002586">
    <property type="component" value="Chromosome"/>
</dbReference>
<protein>
    <submittedName>
        <fullName evidence="1">Uncharacterized protein</fullName>
    </submittedName>
</protein>
<reference evidence="2" key="1">
    <citation type="journal article" date="2009" name="Appl. Environ. Microbiol.">
        <title>Complete genome sequence of the chemolithoautotrophic marine magnetotactic coccus strain MC-1.</title>
        <authorList>
            <person name="Schubbe S."/>
            <person name="Williams T.J."/>
            <person name="Xie G."/>
            <person name="Kiss H.E."/>
            <person name="Brettin T.S."/>
            <person name="Martinez D."/>
            <person name="Ross C.A."/>
            <person name="Schuler D."/>
            <person name="Cox B.L."/>
            <person name="Nealson K.H."/>
            <person name="Bazylinski D.A."/>
        </authorList>
    </citation>
    <scope>NUCLEOTIDE SEQUENCE [LARGE SCALE GENOMIC DNA]</scope>
    <source>
        <strain evidence="2">ATCC BAA-1437 / JCM 17883 / MC-1</strain>
    </source>
</reference>
<name>A0LCR0_MAGMM</name>
<organism evidence="1 2">
    <name type="scientific">Magnetococcus marinus (strain ATCC BAA-1437 / JCM 17883 / MC-1)</name>
    <dbReference type="NCBI Taxonomy" id="156889"/>
    <lineage>
        <taxon>Bacteria</taxon>
        <taxon>Pseudomonadati</taxon>
        <taxon>Pseudomonadota</taxon>
        <taxon>Magnetococcia</taxon>
        <taxon>Magnetococcales</taxon>
        <taxon>Magnetococcaceae</taxon>
        <taxon>Magnetococcus</taxon>
    </lineage>
</organism>
<evidence type="ECO:0000313" key="2">
    <source>
        <dbReference type="Proteomes" id="UP000002586"/>
    </source>
</evidence>
<dbReference type="RefSeq" id="WP_011714815.1">
    <property type="nucleotide sequence ID" value="NC_008576.1"/>
</dbReference>
<dbReference type="KEGG" id="mgm:Mmc1_3263"/>
<proteinExistence type="predicted"/>
<dbReference type="OrthoDB" id="344992at2"/>
<dbReference type="STRING" id="156889.Mmc1_3263"/>
<dbReference type="AlphaFoldDB" id="A0LCR0"/>
<accession>A0LCR0</accession>
<dbReference type="HOGENOM" id="CLU_034373_0_0_5"/>
<dbReference type="SUPFAM" id="SSF56059">
    <property type="entry name" value="Glutathione synthetase ATP-binding domain-like"/>
    <property type="match status" value="1"/>
</dbReference>
<evidence type="ECO:0000313" key="1">
    <source>
        <dbReference type="EMBL" id="ABK45753.1"/>
    </source>
</evidence>
<keyword evidence="2" id="KW-1185">Reference proteome</keyword>
<reference evidence="1 2" key="2">
    <citation type="journal article" date="2012" name="Int. J. Syst. Evol. Microbiol.">
        <title>Magnetococcus marinus gen. nov., sp. nov., a marine, magnetotactic bacterium that represents a novel lineage (Magnetococcaceae fam. nov.; Magnetococcales ord. nov.) at the base of the Alphaproteobacteria.</title>
        <authorList>
            <person name="Bazylinski D.A."/>
            <person name="Williams T.J."/>
            <person name="Lefevre C.T."/>
            <person name="Berg R.J."/>
            <person name="Zhang C.L."/>
            <person name="Bowser S.S."/>
            <person name="Dean A.J."/>
            <person name="Beveridge T.J."/>
        </authorList>
    </citation>
    <scope>NUCLEOTIDE SEQUENCE [LARGE SCALE GENOMIC DNA]</scope>
    <source>
        <strain evidence="2">ATCC BAA-1437 / JCM 17883 / MC-1</strain>
    </source>
</reference>
<dbReference type="EMBL" id="CP000471">
    <property type="protein sequence ID" value="ABK45753.1"/>
    <property type="molecule type" value="Genomic_DNA"/>
</dbReference>
<dbReference type="eggNOG" id="COG2308">
    <property type="taxonomic scope" value="Bacteria"/>
</dbReference>
<sequence length="381" mass="42892">MTDTATGFVPCPITLASQDLRHMVQLGRLLHDLRSNPAYLEAITPELPAIARHDPGHHSVMMGFDFHLTPQGPRLIEVNTNAGGGLLAYRAHTPSFQGQAFEATDDAPTRRHQLALLDAFQQEWSLFQRHNQQPPRPLQRIAIMDENPSAQFLYPEMLAFARFFQHWGIEAVVCDPSALHMTEEGVFYKGQAIDLLYMRHCDFYLETPALAGLKAAYASNTICLTPNPRLYGLLADKRRLVHLSDPQWLRELGLPTLHIERLLRTIPICRSLSSFSDRSALWSARKQWVFKPANAHGSRGVVLGKSMRQNRFNELDEATTLVQAVVPPSQVQCPHVATPMKLDIRLFAYARRMLGVTARVYTGQITNFKDPHSGYAAVKVL</sequence>